<dbReference type="GO" id="GO:0006508">
    <property type="term" value="P:proteolysis"/>
    <property type="evidence" value="ECO:0007669"/>
    <property type="project" value="UniProtKB-KW"/>
</dbReference>
<dbReference type="InterPro" id="IPR007484">
    <property type="entry name" value="Peptidase_M28"/>
</dbReference>
<feature type="chain" id="PRO_5014492714" description="Peptide hydrolase" evidence="9">
    <location>
        <begin position="17"/>
        <end position="382"/>
    </location>
</feature>
<keyword evidence="7 9" id="KW-0862">Zinc</keyword>
<evidence type="ECO:0000256" key="6">
    <source>
        <dbReference type="ARBA" id="ARBA00022801"/>
    </source>
</evidence>
<keyword evidence="2" id="KW-0031">Aminopeptidase</keyword>
<keyword evidence="12" id="KW-1185">Reference proteome</keyword>
<dbReference type="PANTHER" id="PTHR12147">
    <property type="entry name" value="METALLOPEPTIDASE M28 FAMILY MEMBER"/>
    <property type="match status" value="1"/>
</dbReference>
<dbReference type="SUPFAM" id="SSF53187">
    <property type="entry name" value="Zn-dependent exopeptidases"/>
    <property type="match status" value="1"/>
</dbReference>
<keyword evidence="6 9" id="KW-0378">Hydrolase</keyword>
<dbReference type="EMBL" id="KZ454987">
    <property type="protein sequence ID" value="PKI86014.1"/>
    <property type="molecule type" value="Genomic_DNA"/>
</dbReference>
<evidence type="ECO:0000313" key="11">
    <source>
        <dbReference type="EMBL" id="PKI86014.1"/>
    </source>
</evidence>
<comment type="cofactor">
    <cofactor evidence="1">
        <name>Zn(2+)</name>
        <dbReference type="ChEBI" id="CHEBI:29105"/>
    </cofactor>
</comment>
<dbReference type="AlphaFoldDB" id="A0A2N1JHI7"/>
<dbReference type="GO" id="GO:0004177">
    <property type="term" value="F:aminopeptidase activity"/>
    <property type="evidence" value="ECO:0007669"/>
    <property type="project" value="UniProtKB-KW"/>
</dbReference>
<dbReference type="STRING" id="2020962.A0A2N1JHI7"/>
<evidence type="ECO:0000256" key="4">
    <source>
        <dbReference type="ARBA" id="ARBA00022723"/>
    </source>
</evidence>
<gene>
    <name evidence="11" type="primary">LAP1</name>
    <name evidence="11" type="ORF">MVES_000366</name>
</gene>
<evidence type="ECO:0000259" key="10">
    <source>
        <dbReference type="Pfam" id="PF04389"/>
    </source>
</evidence>
<evidence type="ECO:0000256" key="8">
    <source>
        <dbReference type="ARBA" id="ARBA00043962"/>
    </source>
</evidence>
<feature type="signal peptide" evidence="9">
    <location>
        <begin position="1"/>
        <end position="16"/>
    </location>
</feature>
<protein>
    <recommendedName>
        <fullName evidence="9">Peptide hydrolase</fullName>
        <ecNumber evidence="9">3.4.-.-</ecNumber>
    </recommendedName>
</protein>
<feature type="domain" description="Peptidase M28" evidence="10">
    <location>
        <begin position="177"/>
        <end position="351"/>
    </location>
</feature>
<dbReference type="Pfam" id="PF04389">
    <property type="entry name" value="Peptidase_M28"/>
    <property type="match status" value="1"/>
</dbReference>
<dbReference type="GO" id="GO:0046872">
    <property type="term" value="F:metal ion binding"/>
    <property type="evidence" value="ECO:0007669"/>
    <property type="project" value="UniProtKB-KW"/>
</dbReference>
<evidence type="ECO:0000256" key="3">
    <source>
        <dbReference type="ARBA" id="ARBA00022670"/>
    </source>
</evidence>
<reference evidence="11 12" key="1">
    <citation type="submission" date="2017-10" db="EMBL/GenBank/DDBJ databases">
        <title>A novel species of cold-tolerant Malassezia isolated from bats.</title>
        <authorList>
            <person name="Lorch J.M."/>
            <person name="Palmer J.M."/>
            <person name="Vanderwolf K.J."/>
            <person name="Schmidt K.Z."/>
            <person name="Verant M.L."/>
            <person name="Weller T.J."/>
            <person name="Blehert D.S."/>
        </authorList>
    </citation>
    <scope>NUCLEOTIDE SEQUENCE [LARGE SCALE GENOMIC DNA]</scope>
    <source>
        <strain evidence="11 12">NWHC:44797-103</strain>
    </source>
</reference>
<evidence type="ECO:0000256" key="2">
    <source>
        <dbReference type="ARBA" id="ARBA00022438"/>
    </source>
</evidence>
<accession>A0A2N1JHI7</accession>
<dbReference type="Gene3D" id="3.40.630.10">
    <property type="entry name" value="Zn peptidases"/>
    <property type="match status" value="1"/>
</dbReference>
<evidence type="ECO:0000313" key="12">
    <source>
        <dbReference type="Proteomes" id="UP000232875"/>
    </source>
</evidence>
<dbReference type="InterPro" id="IPR045175">
    <property type="entry name" value="M28_fam"/>
</dbReference>
<evidence type="ECO:0000256" key="7">
    <source>
        <dbReference type="ARBA" id="ARBA00022833"/>
    </source>
</evidence>
<name>A0A2N1JHI7_9BASI</name>
<keyword evidence="5 9" id="KW-0732">Signal</keyword>
<sequence>MRVLWCVWICAALVAALPFPDTLDFLQQHAWGIDGVRHESILQLPHTALHVSAFSKWWMHMWGVRYMDITYTPESVCGPHASSVFPAQMHHQSELMAAFLQLCAKQLRKHLEKLTSFYTRHYRSASGKASALWISKVLEEMLAPIPYASVRTFDHPWLQPSILVHFQGTNASLTETRGVTLLGAHIDSANMLPFLRAPGADDDGSGTVTLLETIRVLLAAQWRPESDVEFHFYAAEEGGLLGSQAVAQSYARRHVLVRAMLQQDMTAYVAPGTSEHIGLVEDYVSAPLTNYLEQLAKVYLTIPAVRTQAGYAASDHASWNKTGYPSAFAIESAFASVNLGRAHTTKDIYSAPGFSFAHMLQFARLAAAFAAELGGWARSPDQ</sequence>
<proteinExistence type="inferred from homology"/>
<evidence type="ECO:0000256" key="9">
    <source>
        <dbReference type="RuleBase" id="RU361240"/>
    </source>
</evidence>
<evidence type="ECO:0000256" key="5">
    <source>
        <dbReference type="ARBA" id="ARBA00022729"/>
    </source>
</evidence>
<comment type="similarity">
    <text evidence="8">Belongs to the peptidase M28 family. M28E subfamily.</text>
</comment>
<dbReference type="GO" id="GO:0008235">
    <property type="term" value="F:metalloexopeptidase activity"/>
    <property type="evidence" value="ECO:0007669"/>
    <property type="project" value="InterPro"/>
</dbReference>
<keyword evidence="3 9" id="KW-0645">Protease</keyword>
<organism evidence="11 12">
    <name type="scientific">Malassezia vespertilionis</name>
    <dbReference type="NCBI Taxonomy" id="2020962"/>
    <lineage>
        <taxon>Eukaryota</taxon>
        <taxon>Fungi</taxon>
        <taxon>Dikarya</taxon>
        <taxon>Basidiomycota</taxon>
        <taxon>Ustilaginomycotina</taxon>
        <taxon>Malasseziomycetes</taxon>
        <taxon>Malasseziales</taxon>
        <taxon>Malasseziaceae</taxon>
        <taxon>Malassezia</taxon>
    </lineage>
</organism>
<dbReference type="PANTHER" id="PTHR12147:SF56">
    <property type="entry name" value="AMINOPEPTIDASE YDR415C-RELATED"/>
    <property type="match status" value="1"/>
</dbReference>
<evidence type="ECO:0000256" key="1">
    <source>
        <dbReference type="ARBA" id="ARBA00001947"/>
    </source>
</evidence>
<keyword evidence="4 9" id="KW-0479">Metal-binding</keyword>
<dbReference type="OrthoDB" id="2214at2759"/>
<dbReference type="EC" id="3.4.-.-" evidence="9"/>
<dbReference type="Proteomes" id="UP000232875">
    <property type="component" value="Unassembled WGS sequence"/>
</dbReference>